<dbReference type="Proteomes" id="UP000276437">
    <property type="component" value="Chromosome"/>
</dbReference>
<gene>
    <name evidence="2" type="ORF">MAMMFC1_01113</name>
</gene>
<dbReference type="EMBL" id="AP018449">
    <property type="protein sequence ID" value="BBB90462.1"/>
    <property type="molecule type" value="Genomic_DNA"/>
</dbReference>
<evidence type="ECO:0000256" key="1">
    <source>
        <dbReference type="SAM" id="MobiDB-lite"/>
    </source>
</evidence>
<sequence length="82" mass="8754">MISTWKNTDLKGAVISSTAEPDKNKLSTDTLTYSDIQNKAEYSSNSQGVSYNAGKDANGNPVEKKDLGLTPVIGVTAKKSIF</sequence>
<dbReference type="AlphaFoldDB" id="A0A348AHB4"/>
<name>A0A348AHB4_9FIRM</name>
<feature type="region of interest" description="Disordered" evidence="1">
    <location>
        <begin position="42"/>
        <end position="66"/>
    </location>
</feature>
<dbReference type="KEGG" id="mana:MAMMFC1_01113"/>
<evidence type="ECO:0000313" key="2">
    <source>
        <dbReference type="EMBL" id="BBB90462.1"/>
    </source>
</evidence>
<evidence type="ECO:0000313" key="3">
    <source>
        <dbReference type="Proteomes" id="UP000276437"/>
    </source>
</evidence>
<protein>
    <submittedName>
        <fullName evidence="2">Uncharacterized protein</fullName>
    </submittedName>
</protein>
<proteinExistence type="predicted"/>
<accession>A0A348AHB4</accession>
<keyword evidence="3" id="KW-1185">Reference proteome</keyword>
<reference evidence="2 3" key="1">
    <citation type="journal article" date="2018" name="Int. J. Syst. Evol. Microbiol.">
        <title>Methylomusa anaerophila gen. nov., sp. nov., an anaerobic methanol-utilizing bacterium isolated from a microbial fuel cell.</title>
        <authorList>
            <person name="Amano N."/>
            <person name="Yamamuro A."/>
            <person name="Miyahara M."/>
            <person name="Kouzuma A."/>
            <person name="Abe T."/>
            <person name="Watanabe K."/>
        </authorList>
    </citation>
    <scope>NUCLEOTIDE SEQUENCE [LARGE SCALE GENOMIC DNA]</scope>
    <source>
        <strain evidence="2 3">MMFC1</strain>
    </source>
</reference>
<organism evidence="2 3">
    <name type="scientific">Methylomusa anaerophila</name>
    <dbReference type="NCBI Taxonomy" id="1930071"/>
    <lineage>
        <taxon>Bacteria</taxon>
        <taxon>Bacillati</taxon>
        <taxon>Bacillota</taxon>
        <taxon>Negativicutes</taxon>
        <taxon>Selenomonadales</taxon>
        <taxon>Sporomusaceae</taxon>
        <taxon>Methylomusa</taxon>
    </lineage>
</organism>